<accession>A0AAQ4F351</accession>
<dbReference type="AlphaFoldDB" id="A0AAQ4F351"/>
<keyword evidence="2" id="KW-1185">Reference proteome</keyword>
<reference evidence="1 2" key="1">
    <citation type="journal article" date="2023" name="Arcadia Sci">
        <title>De novo assembly of a long-read Amblyomma americanum tick genome.</title>
        <authorList>
            <person name="Chou S."/>
            <person name="Poskanzer K.E."/>
            <person name="Rollins M."/>
            <person name="Thuy-Boun P.S."/>
        </authorList>
    </citation>
    <scope>NUCLEOTIDE SEQUENCE [LARGE SCALE GENOMIC DNA]</scope>
    <source>
        <strain evidence="1">F_SG_1</strain>
        <tissue evidence="1">Salivary glands</tissue>
    </source>
</reference>
<sequence length="94" mass="10540">MILRAKGHVVNSTDSLKLTSKYSSSVRPFPVLKGPQETLPAEFVSQRSLSRQLQCLSRHPPGKSLEPSMFCLELFVFGGRPANRPRVVIILHRL</sequence>
<evidence type="ECO:0000313" key="2">
    <source>
        <dbReference type="Proteomes" id="UP001321473"/>
    </source>
</evidence>
<comment type="caution">
    <text evidence="1">The sequence shown here is derived from an EMBL/GenBank/DDBJ whole genome shotgun (WGS) entry which is preliminary data.</text>
</comment>
<proteinExistence type="predicted"/>
<dbReference type="Proteomes" id="UP001321473">
    <property type="component" value="Unassembled WGS sequence"/>
</dbReference>
<evidence type="ECO:0000313" key="1">
    <source>
        <dbReference type="EMBL" id="KAK8781526.1"/>
    </source>
</evidence>
<protein>
    <submittedName>
        <fullName evidence="1">Uncharacterized protein</fullName>
    </submittedName>
</protein>
<organism evidence="1 2">
    <name type="scientific">Amblyomma americanum</name>
    <name type="common">Lone star tick</name>
    <dbReference type="NCBI Taxonomy" id="6943"/>
    <lineage>
        <taxon>Eukaryota</taxon>
        <taxon>Metazoa</taxon>
        <taxon>Ecdysozoa</taxon>
        <taxon>Arthropoda</taxon>
        <taxon>Chelicerata</taxon>
        <taxon>Arachnida</taxon>
        <taxon>Acari</taxon>
        <taxon>Parasitiformes</taxon>
        <taxon>Ixodida</taxon>
        <taxon>Ixodoidea</taxon>
        <taxon>Ixodidae</taxon>
        <taxon>Amblyomminae</taxon>
        <taxon>Amblyomma</taxon>
    </lineage>
</organism>
<gene>
    <name evidence="1" type="ORF">V5799_017134</name>
</gene>
<dbReference type="EMBL" id="JARKHS020007606">
    <property type="protein sequence ID" value="KAK8781526.1"/>
    <property type="molecule type" value="Genomic_DNA"/>
</dbReference>
<name>A0AAQ4F351_AMBAM</name>